<dbReference type="InterPro" id="IPR000847">
    <property type="entry name" value="LysR_HTH_N"/>
</dbReference>
<proteinExistence type="inferred from homology"/>
<gene>
    <name evidence="7" type="ORF">D0T90_09290</name>
</gene>
<dbReference type="AlphaFoldDB" id="A0A5P3MSP5"/>
<dbReference type="GO" id="GO:2000142">
    <property type="term" value="P:regulation of DNA-templated transcription initiation"/>
    <property type="evidence" value="ECO:0007669"/>
    <property type="project" value="TreeGrafter"/>
</dbReference>
<keyword evidence="3" id="KW-0238">DNA-binding</keyword>
<evidence type="ECO:0000256" key="4">
    <source>
        <dbReference type="ARBA" id="ARBA00023159"/>
    </source>
</evidence>
<dbReference type="EMBL" id="CP031699">
    <property type="protein sequence ID" value="QEY24633.1"/>
    <property type="molecule type" value="Genomic_DNA"/>
</dbReference>
<dbReference type="Proteomes" id="UP000325536">
    <property type="component" value="Chromosome"/>
</dbReference>
<dbReference type="OrthoDB" id="8587114at2"/>
<dbReference type="SUPFAM" id="SSF46785">
    <property type="entry name" value="Winged helix' DNA-binding domain"/>
    <property type="match status" value="1"/>
</dbReference>
<dbReference type="SUPFAM" id="SSF53850">
    <property type="entry name" value="Periplasmic binding protein-like II"/>
    <property type="match status" value="1"/>
</dbReference>
<keyword evidence="5" id="KW-0804">Transcription</keyword>
<dbReference type="Gene3D" id="3.40.190.290">
    <property type="match status" value="1"/>
</dbReference>
<dbReference type="FunFam" id="1.10.10.10:FF:000001">
    <property type="entry name" value="LysR family transcriptional regulator"/>
    <property type="match status" value="1"/>
</dbReference>
<protein>
    <submittedName>
        <fullName evidence="7">LysR family transcriptional regulator</fullName>
    </submittedName>
</protein>
<evidence type="ECO:0000313" key="8">
    <source>
        <dbReference type="Proteomes" id="UP000325536"/>
    </source>
</evidence>
<dbReference type="PANTHER" id="PTHR30293:SF0">
    <property type="entry name" value="NITROGEN ASSIMILATION REGULATORY PROTEIN NAC"/>
    <property type="match status" value="1"/>
</dbReference>
<dbReference type="InterPro" id="IPR005119">
    <property type="entry name" value="LysR_subst-bd"/>
</dbReference>
<dbReference type="Pfam" id="PF00126">
    <property type="entry name" value="HTH_1"/>
    <property type="match status" value="1"/>
</dbReference>
<keyword evidence="8" id="KW-1185">Reference proteome</keyword>
<evidence type="ECO:0000256" key="5">
    <source>
        <dbReference type="ARBA" id="ARBA00023163"/>
    </source>
</evidence>
<dbReference type="Gene3D" id="1.10.10.10">
    <property type="entry name" value="Winged helix-like DNA-binding domain superfamily/Winged helix DNA-binding domain"/>
    <property type="match status" value="1"/>
</dbReference>
<sequence length="300" mass="34193">MNLKQLQYFQSIARSGSYTRAADELGVAQPVLSRQIRLLEIELRQNLLTRHGRGVTLTESGRILLEHCRIILQQIELIKEDLNHNSGKLGGHIVLGLPPTPAKLLSLPLIKRFRNELPDAQLRITEGLSNQLQDRLQQGKIDMALLYDPQYSPDIDKLLVHEERLYLVAPKSDTEIDEQGIQTAQELAELPLIMPSAPNTFRVLVEDEMARHNSQPNIILEIDSVETMLQLVAEGMGYSILSQYSIELMNYRDRIRFIPIEQPKFTSRLFLATSSKRALTRTQRAVILMLKQLRTDLVGK</sequence>
<evidence type="ECO:0000256" key="1">
    <source>
        <dbReference type="ARBA" id="ARBA00009437"/>
    </source>
</evidence>
<keyword evidence="2" id="KW-0805">Transcription regulation</keyword>
<dbReference type="PANTHER" id="PTHR30293">
    <property type="entry name" value="TRANSCRIPTIONAL REGULATORY PROTEIN NAC-RELATED"/>
    <property type="match status" value="1"/>
</dbReference>
<dbReference type="InterPro" id="IPR036390">
    <property type="entry name" value="WH_DNA-bd_sf"/>
</dbReference>
<feature type="domain" description="HTH lysR-type" evidence="6">
    <location>
        <begin position="1"/>
        <end position="58"/>
    </location>
</feature>
<dbReference type="InterPro" id="IPR036388">
    <property type="entry name" value="WH-like_DNA-bd_sf"/>
</dbReference>
<dbReference type="Pfam" id="PF03466">
    <property type="entry name" value="LysR_substrate"/>
    <property type="match status" value="1"/>
</dbReference>
<evidence type="ECO:0000259" key="6">
    <source>
        <dbReference type="PROSITE" id="PS50931"/>
    </source>
</evidence>
<evidence type="ECO:0000256" key="2">
    <source>
        <dbReference type="ARBA" id="ARBA00023015"/>
    </source>
</evidence>
<dbReference type="GO" id="GO:0003700">
    <property type="term" value="F:DNA-binding transcription factor activity"/>
    <property type="evidence" value="ECO:0007669"/>
    <property type="project" value="InterPro"/>
</dbReference>
<dbReference type="PRINTS" id="PR00039">
    <property type="entry name" value="HTHLYSR"/>
</dbReference>
<dbReference type="PROSITE" id="PS50931">
    <property type="entry name" value="HTH_LYSR"/>
    <property type="match status" value="1"/>
</dbReference>
<organism evidence="7 8">
    <name type="scientific">Neisseria animalis</name>
    <dbReference type="NCBI Taxonomy" id="492"/>
    <lineage>
        <taxon>Bacteria</taxon>
        <taxon>Pseudomonadati</taxon>
        <taxon>Pseudomonadota</taxon>
        <taxon>Betaproteobacteria</taxon>
        <taxon>Neisseriales</taxon>
        <taxon>Neisseriaceae</taxon>
        <taxon>Neisseria</taxon>
    </lineage>
</organism>
<evidence type="ECO:0000313" key="7">
    <source>
        <dbReference type="EMBL" id="QEY24633.1"/>
    </source>
</evidence>
<evidence type="ECO:0000256" key="3">
    <source>
        <dbReference type="ARBA" id="ARBA00023125"/>
    </source>
</evidence>
<dbReference type="GO" id="GO:0003677">
    <property type="term" value="F:DNA binding"/>
    <property type="evidence" value="ECO:0007669"/>
    <property type="project" value="UniProtKB-KW"/>
</dbReference>
<dbReference type="RefSeq" id="WP_123794784.1">
    <property type="nucleotide sequence ID" value="NZ_CP031699.1"/>
</dbReference>
<comment type="similarity">
    <text evidence="1">Belongs to the LysR transcriptional regulatory family.</text>
</comment>
<reference evidence="7 8" key="1">
    <citation type="submission" date="2018-08" db="EMBL/GenBank/DDBJ databases">
        <title>Neisseria animalis ATCC 49930 complete genome.</title>
        <authorList>
            <person name="Veseli I.A."/>
            <person name="Mascarenhas dos Santos A.C."/>
            <person name="Buttler R."/>
            <person name="Pombert J.-F."/>
        </authorList>
    </citation>
    <scope>NUCLEOTIDE SEQUENCE [LARGE SCALE GENOMIC DNA]</scope>
    <source>
        <strain evidence="7 8">ATCC 49930</strain>
    </source>
</reference>
<accession>A0A5P3MSP5</accession>
<dbReference type="KEGG" id="naq:D0T90_09290"/>
<keyword evidence="4" id="KW-0010">Activator</keyword>
<name>A0A5P3MSP5_NEIAN</name>